<comment type="catalytic activity">
    <reaction evidence="8">
        <text>L-seryl-[protein] + ATP = O-phospho-L-seryl-[protein] + ADP + H(+)</text>
        <dbReference type="Rhea" id="RHEA:17989"/>
        <dbReference type="Rhea" id="RHEA-COMP:9863"/>
        <dbReference type="Rhea" id="RHEA-COMP:11604"/>
        <dbReference type="ChEBI" id="CHEBI:15378"/>
        <dbReference type="ChEBI" id="CHEBI:29999"/>
        <dbReference type="ChEBI" id="CHEBI:30616"/>
        <dbReference type="ChEBI" id="CHEBI:83421"/>
        <dbReference type="ChEBI" id="CHEBI:456216"/>
        <dbReference type="EC" id="2.7.11.1"/>
    </reaction>
</comment>
<dbReference type="PROSITE" id="PS51178">
    <property type="entry name" value="PASTA"/>
    <property type="match status" value="1"/>
</dbReference>
<dbReference type="InterPro" id="IPR005543">
    <property type="entry name" value="PASTA_dom"/>
</dbReference>
<dbReference type="InterPro" id="IPR008271">
    <property type="entry name" value="Ser/Thr_kinase_AS"/>
</dbReference>
<evidence type="ECO:0000256" key="2">
    <source>
        <dbReference type="ARBA" id="ARBA00022527"/>
    </source>
</evidence>
<dbReference type="EC" id="2.7.11.1" evidence="1"/>
<accession>A0A6J4QQK9</accession>
<dbReference type="SUPFAM" id="SSF56112">
    <property type="entry name" value="Protein kinase-like (PK-like)"/>
    <property type="match status" value="1"/>
</dbReference>
<dbReference type="Pfam" id="PF03793">
    <property type="entry name" value="PASTA"/>
    <property type="match status" value="1"/>
</dbReference>
<name>A0A6J4QQK9_9ACTN</name>
<feature type="compositionally biased region" description="Basic and acidic residues" evidence="10">
    <location>
        <begin position="472"/>
        <end position="486"/>
    </location>
</feature>
<evidence type="ECO:0000256" key="11">
    <source>
        <dbReference type="SAM" id="Phobius"/>
    </source>
</evidence>
<comment type="catalytic activity">
    <reaction evidence="7">
        <text>L-threonyl-[protein] + ATP = O-phospho-L-threonyl-[protein] + ADP + H(+)</text>
        <dbReference type="Rhea" id="RHEA:46608"/>
        <dbReference type="Rhea" id="RHEA-COMP:11060"/>
        <dbReference type="Rhea" id="RHEA-COMP:11605"/>
        <dbReference type="ChEBI" id="CHEBI:15378"/>
        <dbReference type="ChEBI" id="CHEBI:30013"/>
        <dbReference type="ChEBI" id="CHEBI:30616"/>
        <dbReference type="ChEBI" id="CHEBI:61977"/>
        <dbReference type="ChEBI" id="CHEBI:456216"/>
        <dbReference type="EC" id="2.7.11.1"/>
    </reaction>
</comment>
<dbReference type="PROSITE" id="PS00108">
    <property type="entry name" value="PROTEIN_KINASE_ST"/>
    <property type="match status" value="1"/>
</dbReference>
<dbReference type="Pfam" id="PF00069">
    <property type="entry name" value="Pkinase"/>
    <property type="match status" value="1"/>
</dbReference>
<evidence type="ECO:0000256" key="1">
    <source>
        <dbReference type="ARBA" id="ARBA00012513"/>
    </source>
</evidence>
<sequence length="486" mass="51847">MQRTVVDNRYELVEPLGSGGMANVYLAHDQVLARDVAIKVLRGQYADDEEFVGRFRREAQSAARLSHPHIVQIYDWGRSEEGAYYIAMEYVPKGTLKDRIKRDGALAPSTAIGVAIQISDALSAAHEQGVIHRDIKPQNVLVTRNGDVKVTDFGIARAASSPVTTTNAVLGTAGYMSPEQATGKPVSPATDLYSLGVVLYEMLTGALPYEADNPVALSMMHVNEPPRSPREANPEVPRALDSLVMKLLAKDPEDRYPSAGALADDLERIRSGLLSSATGSEATKVMTAPLIGNRGDQTRRTTVSPPVSASAKAPARYTDRRGKLLPILAALLFGVLLIGGLALAYSNGFLGGFDPTGSGESDSAGQESETSKGKDSAQNNVAPAVNQQVSYPTYVEDLAFVEEPRAREILSNMGLRVGNRFEEPNDVIPAGSVVRTNPAAGTSLNSGNAVDIYVSTGPQRAAFGQPGGEVGGEDKKDKEKNKEKDD</sequence>
<dbReference type="InterPro" id="IPR011009">
    <property type="entry name" value="Kinase-like_dom_sf"/>
</dbReference>
<dbReference type="PANTHER" id="PTHR43289">
    <property type="entry name" value="MITOGEN-ACTIVATED PROTEIN KINASE KINASE KINASE 20-RELATED"/>
    <property type="match status" value="1"/>
</dbReference>
<keyword evidence="6 9" id="KW-0067">ATP-binding</keyword>
<evidence type="ECO:0000256" key="3">
    <source>
        <dbReference type="ARBA" id="ARBA00022679"/>
    </source>
</evidence>
<feature type="compositionally biased region" description="Low complexity" evidence="10">
    <location>
        <begin position="303"/>
        <end position="315"/>
    </location>
</feature>
<feature type="region of interest" description="Disordered" evidence="10">
    <location>
        <begin position="294"/>
        <end position="315"/>
    </location>
</feature>
<dbReference type="Gene3D" id="3.30.200.20">
    <property type="entry name" value="Phosphorylase Kinase, domain 1"/>
    <property type="match status" value="1"/>
</dbReference>
<feature type="region of interest" description="Disordered" evidence="10">
    <location>
        <begin position="357"/>
        <end position="385"/>
    </location>
</feature>
<keyword evidence="11" id="KW-1133">Transmembrane helix</keyword>
<dbReference type="GO" id="GO:0005524">
    <property type="term" value="F:ATP binding"/>
    <property type="evidence" value="ECO:0007669"/>
    <property type="project" value="UniProtKB-UniRule"/>
</dbReference>
<evidence type="ECO:0000259" key="13">
    <source>
        <dbReference type="PROSITE" id="PS51178"/>
    </source>
</evidence>
<dbReference type="AlphaFoldDB" id="A0A6J4QQK9"/>
<dbReference type="InterPro" id="IPR000719">
    <property type="entry name" value="Prot_kinase_dom"/>
</dbReference>
<evidence type="ECO:0000256" key="9">
    <source>
        <dbReference type="PROSITE-ProRule" id="PRU10141"/>
    </source>
</evidence>
<evidence type="ECO:0000256" key="10">
    <source>
        <dbReference type="SAM" id="MobiDB-lite"/>
    </source>
</evidence>
<dbReference type="PANTHER" id="PTHR43289:SF34">
    <property type="entry name" value="SERINE_THREONINE-PROTEIN KINASE YBDM-RELATED"/>
    <property type="match status" value="1"/>
</dbReference>
<feature type="compositionally biased region" description="Polar residues" evidence="10">
    <location>
        <begin position="376"/>
        <end position="385"/>
    </location>
</feature>
<protein>
    <recommendedName>
        <fullName evidence="1">non-specific serine/threonine protein kinase</fullName>
        <ecNumber evidence="1">2.7.11.1</ecNumber>
    </recommendedName>
</protein>
<dbReference type="NCBIfam" id="NF033483">
    <property type="entry name" value="PknB_PASTA_kin"/>
    <property type="match status" value="1"/>
</dbReference>
<evidence type="ECO:0000256" key="4">
    <source>
        <dbReference type="ARBA" id="ARBA00022741"/>
    </source>
</evidence>
<reference evidence="14" key="1">
    <citation type="submission" date="2020-02" db="EMBL/GenBank/DDBJ databases">
        <authorList>
            <person name="Meier V. D."/>
        </authorList>
    </citation>
    <scope>NUCLEOTIDE SEQUENCE</scope>
    <source>
        <strain evidence="14">AVDCRST_MAG37</strain>
    </source>
</reference>
<dbReference type="CDD" id="cd14014">
    <property type="entry name" value="STKc_PknB_like"/>
    <property type="match status" value="1"/>
</dbReference>
<dbReference type="EMBL" id="CADCVD010000074">
    <property type="protein sequence ID" value="CAA9444320.1"/>
    <property type="molecule type" value="Genomic_DNA"/>
</dbReference>
<keyword evidence="5 14" id="KW-0418">Kinase</keyword>
<dbReference type="FunFam" id="1.10.510.10:FF:000021">
    <property type="entry name" value="Serine/threonine protein kinase"/>
    <property type="match status" value="1"/>
</dbReference>
<feature type="domain" description="Protein kinase" evidence="12">
    <location>
        <begin position="10"/>
        <end position="269"/>
    </location>
</feature>
<feature type="binding site" evidence="9">
    <location>
        <position position="39"/>
    </location>
    <ligand>
        <name>ATP</name>
        <dbReference type="ChEBI" id="CHEBI:30616"/>
    </ligand>
</feature>
<dbReference type="GO" id="GO:0004674">
    <property type="term" value="F:protein serine/threonine kinase activity"/>
    <property type="evidence" value="ECO:0007669"/>
    <property type="project" value="UniProtKB-KW"/>
</dbReference>
<dbReference type="CDD" id="cd06577">
    <property type="entry name" value="PASTA_pknB"/>
    <property type="match status" value="1"/>
</dbReference>
<keyword evidence="11" id="KW-0812">Transmembrane</keyword>
<proteinExistence type="predicted"/>
<feature type="domain" description="PASTA" evidence="13">
    <location>
        <begin position="388"/>
        <end position="456"/>
    </location>
</feature>
<keyword evidence="11" id="KW-0472">Membrane</keyword>
<dbReference type="PROSITE" id="PS50011">
    <property type="entry name" value="PROTEIN_KINASE_DOM"/>
    <property type="match status" value="1"/>
</dbReference>
<feature type="region of interest" description="Disordered" evidence="10">
    <location>
        <begin position="458"/>
        <end position="486"/>
    </location>
</feature>
<keyword evidence="2 14" id="KW-0723">Serine/threonine-protein kinase</keyword>
<dbReference type="FunFam" id="3.30.200.20:FF:000035">
    <property type="entry name" value="Serine/threonine protein kinase Stk1"/>
    <property type="match status" value="1"/>
</dbReference>
<organism evidence="14">
    <name type="scientific">uncultured Rubrobacteraceae bacterium</name>
    <dbReference type="NCBI Taxonomy" id="349277"/>
    <lineage>
        <taxon>Bacteria</taxon>
        <taxon>Bacillati</taxon>
        <taxon>Actinomycetota</taxon>
        <taxon>Rubrobacteria</taxon>
        <taxon>Rubrobacterales</taxon>
        <taxon>Rubrobacteraceae</taxon>
        <taxon>environmental samples</taxon>
    </lineage>
</organism>
<keyword evidence="3" id="KW-0808">Transferase</keyword>
<dbReference type="InterPro" id="IPR017441">
    <property type="entry name" value="Protein_kinase_ATP_BS"/>
</dbReference>
<evidence type="ECO:0000256" key="8">
    <source>
        <dbReference type="ARBA" id="ARBA00048679"/>
    </source>
</evidence>
<dbReference type="Gene3D" id="1.10.510.10">
    <property type="entry name" value="Transferase(Phosphotransferase) domain 1"/>
    <property type="match status" value="1"/>
</dbReference>
<feature type="compositionally biased region" description="Polar residues" evidence="10">
    <location>
        <begin position="358"/>
        <end position="368"/>
    </location>
</feature>
<dbReference type="GO" id="GO:0045717">
    <property type="term" value="P:negative regulation of fatty acid biosynthetic process"/>
    <property type="evidence" value="ECO:0007669"/>
    <property type="project" value="UniProtKB-ARBA"/>
</dbReference>
<dbReference type="PROSITE" id="PS00107">
    <property type="entry name" value="PROTEIN_KINASE_ATP"/>
    <property type="match status" value="1"/>
</dbReference>
<dbReference type="SMART" id="SM00220">
    <property type="entry name" value="S_TKc"/>
    <property type="match status" value="1"/>
</dbReference>
<dbReference type="SMART" id="SM00740">
    <property type="entry name" value="PASTA"/>
    <property type="match status" value="1"/>
</dbReference>
<dbReference type="Gene3D" id="3.30.10.20">
    <property type="match status" value="1"/>
</dbReference>
<evidence type="ECO:0000256" key="6">
    <source>
        <dbReference type="ARBA" id="ARBA00022840"/>
    </source>
</evidence>
<feature type="transmembrane region" description="Helical" evidence="11">
    <location>
        <begin position="324"/>
        <end position="345"/>
    </location>
</feature>
<evidence type="ECO:0000256" key="7">
    <source>
        <dbReference type="ARBA" id="ARBA00047899"/>
    </source>
</evidence>
<gene>
    <name evidence="14" type="ORF">AVDCRST_MAG37-1676</name>
</gene>
<evidence type="ECO:0000313" key="14">
    <source>
        <dbReference type="EMBL" id="CAA9444320.1"/>
    </source>
</evidence>
<evidence type="ECO:0000256" key="5">
    <source>
        <dbReference type="ARBA" id="ARBA00022777"/>
    </source>
</evidence>
<keyword evidence="4 9" id="KW-0547">Nucleotide-binding</keyword>
<evidence type="ECO:0000259" key="12">
    <source>
        <dbReference type="PROSITE" id="PS50011"/>
    </source>
</evidence>